<name>A0AAX4K5C6_9TREE</name>
<evidence type="ECO:0000313" key="12">
    <source>
        <dbReference type="Proteomes" id="UP001355207"/>
    </source>
</evidence>
<sequence length="243" mass="27720">MTLPPLNLSLSLSPPSFHPTITFHLYQPPIIPPSCDLAARLSIKLPDEIFLDPDELDDKFAGSAISSYTLTKITRQGQQKGKTKIDIERPSFDTFHNQTDYVILNLNVDPRGTTPQEIEHANLNESINNETIVEIPLHGRYLRPSVKGERTIIFPDTQNSEIRGEWICKANTDSVTSSPFTIVRTEPINIILPTGKHSHQPFVELMTPLVIWSGWSWIVYKIFRLRNRMKNNVDTNHLEKKNI</sequence>
<evidence type="ECO:0000256" key="4">
    <source>
        <dbReference type="ARBA" id="ARBA00022502"/>
    </source>
</evidence>
<evidence type="ECO:0000256" key="2">
    <source>
        <dbReference type="ARBA" id="ARBA00004687"/>
    </source>
</evidence>
<evidence type="ECO:0000256" key="3">
    <source>
        <dbReference type="ARBA" id="ARBA00010345"/>
    </source>
</evidence>
<keyword evidence="12" id="KW-1185">Reference proteome</keyword>
<keyword evidence="9" id="KW-0325">Glycoprotein</keyword>
<evidence type="ECO:0000256" key="5">
    <source>
        <dbReference type="ARBA" id="ARBA00022692"/>
    </source>
</evidence>
<comment type="similarity">
    <text evidence="3 10">Belongs to the PIGX family.</text>
</comment>
<dbReference type="EMBL" id="CP144106">
    <property type="protein sequence ID" value="WWC91948.1"/>
    <property type="molecule type" value="Genomic_DNA"/>
</dbReference>
<evidence type="ECO:0000256" key="9">
    <source>
        <dbReference type="ARBA" id="ARBA00023180"/>
    </source>
</evidence>
<dbReference type="InterPro" id="IPR013233">
    <property type="entry name" value="PIG-X/PBN1"/>
</dbReference>
<evidence type="ECO:0000256" key="1">
    <source>
        <dbReference type="ARBA" id="ARBA00004389"/>
    </source>
</evidence>
<proteinExistence type="inferred from homology"/>
<dbReference type="GO" id="GO:0006506">
    <property type="term" value="P:GPI anchor biosynthetic process"/>
    <property type="evidence" value="ECO:0007669"/>
    <property type="project" value="UniProtKB-KW"/>
</dbReference>
<keyword evidence="5" id="KW-0812">Transmembrane</keyword>
<dbReference type="Pfam" id="PF08320">
    <property type="entry name" value="PIG-X"/>
    <property type="match status" value="1"/>
</dbReference>
<keyword evidence="7" id="KW-1133">Transmembrane helix</keyword>
<dbReference type="AlphaFoldDB" id="A0AAX4K5C6"/>
<protein>
    <recommendedName>
        <fullName evidence="10">Protein PBN1</fullName>
    </recommendedName>
</protein>
<gene>
    <name evidence="11" type="ORF">L201_006900</name>
</gene>
<comment type="function">
    <text evidence="10">Required for proper folding and/or the stability of a subset of proteins in the endoplasmic reticulum. Component of glycosylphosphatidylinositol-mannosyltransferase 1 which transfers the first of the 4 mannoses in the GPI-anchor precursors during GPI-anchor biosynthesis. Probably acts by stabilizing the mannosyltransferase GPI14.</text>
</comment>
<accession>A0AAX4K5C6</accession>
<reference evidence="11 12" key="1">
    <citation type="submission" date="2024-01" db="EMBL/GenBank/DDBJ databases">
        <title>Comparative genomics of Cryptococcus and Kwoniella reveals pathogenesis evolution and contrasting modes of karyotype evolution via chromosome fusion or intercentromeric recombination.</title>
        <authorList>
            <person name="Coelho M.A."/>
            <person name="David-Palma M."/>
            <person name="Shea T."/>
            <person name="Bowers K."/>
            <person name="McGinley-Smith S."/>
            <person name="Mohammad A.W."/>
            <person name="Gnirke A."/>
            <person name="Yurkov A.M."/>
            <person name="Nowrousian M."/>
            <person name="Sun S."/>
            <person name="Cuomo C.A."/>
            <person name="Heitman J."/>
        </authorList>
    </citation>
    <scope>NUCLEOTIDE SEQUENCE [LARGE SCALE GENOMIC DNA]</scope>
    <source>
        <strain evidence="11 12">CBS 6074</strain>
    </source>
</reference>
<keyword evidence="4 10" id="KW-0337">GPI-anchor biosynthesis</keyword>
<keyword evidence="8" id="KW-0472">Membrane</keyword>
<organism evidence="11 12">
    <name type="scientific">Kwoniella dendrophila CBS 6074</name>
    <dbReference type="NCBI Taxonomy" id="1295534"/>
    <lineage>
        <taxon>Eukaryota</taxon>
        <taxon>Fungi</taxon>
        <taxon>Dikarya</taxon>
        <taxon>Basidiomycota</taxon>
        <taxon>Agaricomycotina</taxon>
        <taxon>Tremellomycetes</taxon>
        <taxon>Tremellales</taxon>
        <taxon>Cryptococcaceae</taxon>
        <taxon>Kwoniella</taxon>
    </lineage>
</organism>
<dbReference type="SMART" id="SM00780">
    <property type="entry name" value="PIG-X"/>
    <property type="match status" value="1"/>
</dbReference>
<evidence type="ECO:0000313" key="11">
    <source>
        <dbReference type="EMBL" id="WWC91948.1"/>
    </source>
</evidence>
<comment type="pathway">
    <text evidence="2 10">Glycolipid biosynthesis; glycosylphosphatidylinositol-anchor biosynthesis.</text>
</comment>
<comment type="subcellular location">
    <subcellularLocation>
        <location evidence="1 10">Endoplasmic reticulum membrane</location>
        <topology evidence="1 10">Single-pass membrane protein</topology>
    </subcellularLocation>
</comment>
<dbReference type="GO" id="GO:0005789">
    <property type="term" value="C:endoplasmic reticulum membrane"/>
    <property type="evidence" value="ECO:0007669"/>
    <property type="project" value="UniProtKB-SubCell"/>
</dbReference>
<evidence type="ECO:0000256" key="8">
    <source>
        <dbReference type="ARBA" id="ARBA00023136"/>
    </source>
</evidence>
<keyword evidence="6 10" id="KW-0256">Endoplasmic reticulum</keyword>
<dbReference type="GeneID" id="91097569"/>
<evidence type="ECO:0000256" key="7">
    <source>
        <dbReference type="ARBA" id="ARBA00022989"/>
    </source>
</evidence>
<dbReference type="Proteomes" id="UP001355207">
    <property type="component" value="Chromosome 9"/>
</dbReference>
<evidence type="ECO:0000256" key="6">
    <source>
        <dbReference type="ARBA" id="ARBA00022824"/>
    </source>
</evidence>
<evidence type="ECO:0000256" key="10">
    <source>
        <dbReference type="RuleBase" id="RU366056"/>
    </source>
</evidence>
<dbReference type="RefSeq" id="XP_066078710.1">
    <property type="nucleotide sequence ID" value="XM_066222613.1"/>
</dbReference>